<dbReference type="Gene3D" id="3.40.190.290">
    <property type="match status" value="1"/>
</dbReference>
<keyword evidence="4" id="KW-0804">Transcription</keyword>
<dbReference type="OrthoDB" id="5721010at2"/>
<dbReference type="Gene3D" id="1.10.10.10">
    <property type="entry name" value="Winged helix-like DNA-binding domain superfamily/Winged helix DNA-binding domain"/>
    <property type="match status" value="1"/>
</dbReference>
<dbReference type="PANTHER" id="PTHR30537:SF5">
    <property type="entry name" value="HTH-TYPE TRANSCRIPTIONAL ACTIVATOR TTDR-RELATED"/>
    <property type="match status" value="1"/>
</dbReference>
<name>C5BT57_TERTT</name>
<evidence type="ECO:0000256" key="4">
    <source>
        <dbReference type="ARBA" id="ARBA00023163"/>
    </source>
</evidence>
<evidence type="ECO:0000256" key="2">
    <source>
        <dbReference type="ARBA" id="ARBA00023015"/>
    </source>
</evidence>
<sequence length="329" mass="36974">MEQCVKKFTIKTSSKHLTDKKVDTLDGIKTIVAVLETGSFTAAGDRLGLSKALISKYISLMEQQYGVRFFNRTTRKIAPTEAGLKYYEKAQIILNEFASLVDFVSEKKDSLKGSLKISTSVTFGEFLLIDKIPEFMRTHPELHLDINLSNHKIDLLEEGVDVALRISDRISPNLIARKITEFPFCLCASPTYLKAYGTPQSTAELQDHKCIVDSNFRITNEWPFQTADALDRTIAVPSAISVNSPRAIRDLAINGVGIALLPKFVVYKDIEAGILTEILENQSTLSFSLHALIPHREYIPNKVRYFIEFLSEQFKPHSLCADEKTRLLG</sequence>
<proteinExistence type="inferred from homology"/>
<keyword evidence="7" id="KW-1185">Reference proteome</keyword>
<evidence type="ECO:0000313" key="7">
    <source>
        <dbReference type="Proteomes" id="UP000009080"/>
    </source>
</evidence>
<evidence type="ECO:0000313" key="6">
    <source>
        <dbReference type="EMBL" id="ACR12469.1"/>
    </source>
</evidence>
<evidence type="ECO:0000259" key="5">
    <source>
        <dbReference type="PROSITE" id="PS50931"/>
    </source>
</evidence>
<reference evidence="6 7" key="1">
    <citation type="journal article" date="2009" name="PLoS ONE">
        <title>The complete genome of Teredinibacter turnerae T7901: an intracellular endosymbiont of marine wood-boring bivalves (shipworms).</title>
        <authorList>
            <person name="Yang J.C."/>
            <person name="Madupu R."/>
            <person name="Durkin A.S."/>
            <person name="Ekborg N.A."/>
            <person name="Pedamallu C.S."/>
            <person name="Hostetler J.B."/>
            <person name="Radune D."/>
            <person name="Toms B.S."/>
            <person name="Henrissat B."/>
            <person name="Coutinho P.M."/>
            <person name="Schwarz S."/>
            <person name="Field L."/>
            <person name="Trindade-Silva A.E."/>
            <person name="Soares C.A.G."/>
            <person name="Elshahawi S."/>
            <person name="Hanora A."/>
            <person name="Schmidt E.W."/>
            <person name="Haygood M.G."/>
            <person name="Posfai J."/>
            <person name="Benner J."/>
            <person name="Madinger C."/>
            <person name="Nove J."/>
            <person name="Anton B."/>
            <person name="Chaudhary K."/>
            <person name="Foster J."/>
            <person name="Holman A."/>
            <person name="Kumar S."/>
            <person name="Lessard P.A."/>
            <person name="Luyten Y.A."/>
            <person name="Slatko B."/>
            <person name="Wood N."/>
            <person name="Wu B."/>
            <person name="Teplitski M."/>
            <person name="Mougous J.D."/>
            <person name="Ward N."/>
            <person name="Eisen J.A."/>
            <person name="Badger J.H."/>
            <person name="Distel D.L."/>
        </authorList>
    </citation>
    <scope>NUCLEOTIDE SEQUENCE [LARGE SCALE GENOMIC DNA]</scope>
    <source>
        <strain evidence="7">ATCC 39867 / T7901</strain>
    </source>
</reference>
<dbReference type="KEGG" id="ttu:TERTU_1477"/>
<dbReference type="InterPro" id="IPR058163">
    <property type="entry name" value="LysR-type_TF_proteobact-type"/>
</dbReference>
<dbReference type="HOGENOM" id="CLU_039613_16_2_6"/>
<protein>
    <submittedName>
        <fullName evidence="6">Transcriptional regulator, LysR family</fullName>
    </submittedName>
</protein>
<organism evidence="6 7">
    <name type="scientific">Teredinibacter turnerae (strain ATCC 39867 / T7901)</name>
    <dbReference type="NCBI Taxonomy" id="377629"/>
    <lineage>
        <taxon>Bacteria</taxon>
        <taxon>Pseudomonadati</taxon>
        <taxon>Pseudomonadota</taxon>
        <taxon>Gammaproteobacteria</taxon>
        <taxon>Cellvibrionales</taxon>
        <taxon>Cellvibrionaceae</taxon>
        <taxon>Teredinibacter</taxon>
    </lineage>
</organism>
<dbReference type="InterPro" id="IPR036390">
    <property type="entry name" value="WH_DNA-bd_sf"/>
</dbReference>
<comment type="similarity">
    <text evidence="1">Belongs to the LysR transcriptional regulatory family.</text>
</comment>
<evidence type="ECO:0000256" key="3">
    <source>
        <dbReference type="ARBA" id="ARBA00023125"/>
    </source>
</evidence>
<dbReference type="InterPro" id="IPR005119">
    <property type="entry name" value="LysR_subst-bd"/>
</dbReference>
<feature type="domain" description="HTH lysR-type" evidence="5">
    <location>
        <begin position="23"/>
        <end position="80"/>
    </location>
</feature>
<dbReference type="SUPFAM" id="SSF46785">
    <property type="entry name" value="Winged helix' DNA-binding domain"/>
    <property type="match status" value="1"/>
</dbReference>
<dbReference type="Proteomes" id="UP000009080">
    <property type="component" value="Chromosome"/>
</dbReference>
<dbReference type="PANTHER" id="PTHR30537">
    <property type="entry name" value="HTH-TYPE TRANSCRIPTIONAL REGULATOR"/>
    <property type="match status" value="1"/>
</dbReference>
<dbReference type="EMBL" id="CP001614">
    <property type="protein sequence ID" value="ACR12469.1"/>
    <property type="molecule type" value="Genomic_DNA"/>
</dbReference>
<keyword evidence="2" id="KW-0805">Transcription regulation</keyword>
<dbReference type="Pfam" id="PF03466">
    <property type="entry name" value="LysR_substrate"/>
    <property type="match status" value="1"/>
</dbReference>
<dbReference type="CDD" id="cd08422">
    <property type="entry name" value="PBP2_CrgA_like"/>
    <property type="match status" value="1"/>
</dbReference>
<dbReference type="GO" id="GO:0003700">
    <property type="term" value="F:DNA-binding transcription factor activity"/>
    <property type="evidence" value="ECO:0007669"/>
    <property type="project" value="InterPro"/>
</dbReference>
<keyword evidence="3" id="KW-0238">DNA-binding</keyword>
<evidence type="ECO:0000256" key="1">
    <source>
        <dbReference type="ARBA" id="ARBA00009437"/>
    </source>
</evidence>
<dbReference type="GO" id="GO:0006351">
    <property type="term" value="P:DNA-templated transcription"/>
    <property type="evidence" value="ECO:0007669"/>
    <property type="project" value="TreeGrafter"/>
</dbReference>
<dbReference type="AlphaFoldDB" id="C5BT57"/>
<dbReference type="SUPFAM" id="SSF53850">
    <property type="entry name" value="Periplasmic binding protein-like II"/>
    <property type="match status" value="1"/>
</dbReference>
<accession>C5BT57</accession>
<dbReference type="GO" id="GO:0043565">
    <property type="term" value="F:sequence-specific DNA binding"/>
    <property type="evidence" value="ECO:0007669"/>
    <property type="project" value="TreeGrafter"/>
</dbReference>
<dbReference type="InterPro" id="IPR000847">
    <property type="entry name" value="LysR_HTH_N"/>
</dbReference>
<dbReference type="InterPro" id="IPR036388">
    <property type="entry name" value="WH-like_DNA-bd_sf"/>
</dbReference>
<dbReference type="Pfam" id="PF00126">
    <property type="entry name" value="HTH_1"/>
    <property type="match status" value="1"/>
</dbReference>
<dbReference type="PROSITE" id="PS50931">
    <property type="entry name" value="HTH_LYSR"/>
    <property type="match status" value="1"/>
</dbReference>
<gene>
    <name evidence="6" type="ordered locus">TERTU_1477</name>
</gene>
<dbReference type="FunFam" id="1.10.10.10:FF:000001">
    <property type="entry name" value="LysR family transcriptional regulator"/>
    <property type="match status" value="1"/>
</dbReference>
<dbReference type="eggNOG" id="COG0583">
    <property type="taxonomic scope" value="Bacteria"/>
</dbReference>
<dbReference type="STRING" id="377629.TERTU_1477"/>